<organism evidence="2 3">
    <name type="scientific">Coemansia reversa (strain ATCC 12441 / NRRL 1564)</name>
    <dbReference type="NCBI Taxonomy" id="763665"/>
    <lineage>
        <taxon>Eukaryota</taxon>
        <taxon>Fungi</taxon>
        <taxon>Fungi incertae sedis</taxon>
        <taxon>Zoopagomycota</taxon>
        <taxon>Kickxellomycotina</taxon>
        <taxon>Kickxellomycetes</taxon>
        <taxon>Kickxellales</taxon>
        <taxon>Kickxellaceae</taxon>
        <taxon>Coemansia</taxon>
    </lineage>
</organism>
<reference evidence="2 3" key="1">
    <citation type="journal article" date="2015" name="Genome Biol. Evol.">
        <title>Phylogenomic analyses indicate that early fungi evolved digesting cell walls of algal ancestors of land plants.</title>
        <authorList>
            <person name="Chang Y."/>
            <person name="Wang S."/>
            <person name="Sekimoto S."/>
            <person name="Aerts A.L."/>
            <person name="Choi C."/>
            <person name="Clum A."/>
            <person name="LaButti K.M."/>
            <person name="Lindquist E.A."/>
            <person name="Yee Ngan C."/>
            <person name="Ohm R.A."/>
            <person name="Salamov A.A."/>
            <person name="Grigoriev I.V."/>
            <person name="Spatafora J.W."/>
            <person name="Berbee M.L."/>
        </authorList>
    </citation>
    <scope>NUCLEOTIDE SEQUENCE [LARGE SCALE GENOMIC DNA]</scope>
    <source>
        <strain evidence="2 3">NRRL 1564</strain>
    </source>
</reference>
<dbReference type="OrthoDB" id="5557105at2759"/>
<evidence type="ECO:0000313" key="2">
    <source>
        <dbReference type="EMBL" id="PIA18626.1"/>
    </source>
</evidence>
<evidence type="ECO:0000256" key="1">
    <source>
        <dbReference type="SAM" id="MobiDB-lite"/>
    </source>
</evidence>
<dbReference type="Proteomes" id="UP000242474">
    <property type="component" value="Unassembled WGS sequence"/>
</dbReference>
<name>A0A2G5BHY0_COERN</name>
<dbReference type="AlphaFoldDB" id="A0A2G5BHY0"/>
<keyword evidence="3" id="KW-1185">Reference proteome</keyword>
<proteinExistence type="predicted"/>
<sequence>MQKLSLQVKGCFNGFKRNHRSDSDSNRKSGLPMKIVHVSMEESRRRTQSSRTSTITPRASSNMPMNYWVTSDDESSIYSYSEIESECGSIEPSFADMLDVDGNYTPLRSAPKPAEPKAEVHIQSPVYKESSKHIPTLEYDPQRQRYSRDEWEEKAEEALFGSCRTHRYDTNEQVQVADDADSTVEGKYGWDDIHEEPENLCSDTDTELSVSAARPPKTTKQTSGISLRAGQSPYNLCATALNDLLFTTNAQIDTDLHDMLEDYINGRGISNFTDDFDLIVDHAYAGFITSAKSILDVTEDASARPSMSSEHSNSTVVDNMYSQSSSFQRHPSSRYAGSMESLLSEIVDCYMTQTEDYRKPNTQEANGNWKYNHKRPSPRQSIALEDRMQDFGIDVVKYNKEQLRLYAVTGITKYVSGQVLLSTGIENDLADKLDETAETLRMVTQQIATLEPLHQQNKETMKNDRDMSALRKKAFRFKRTVKQLKVDAMDASNVRRIFEMALLEIQLL</sequence>
<evidence type="ECO:0000313" key="3">
    <source>
        <dbReference type="Proteomes" id="UP000242474"/>
    </source>
</evidence>
<protein>
    <submittedName>
        <fullName evidence="2">Uncharacterized protein</fullName>
    </submittedName>
</protein>
<accession>A0A2G5BHY0</accession>
<dbReference type="EMBL" id="KZ303489">
    <property type="protein sequence ID" value="PIA18626.1"/>
    <property type="molecule type" value="Genomic_DNA"/>
</dbReference>
<gene>
    <name evidence="2" type="ORF">COEREDRAFT_79652</name>
</gene>
<feature type="region of interest" description="Disordered" evidence="1">
    <location>
        <begin position="38"/>
        <end position="59"/>
    </location>
</feature>